<dbReference type="Proteomes" id="UP000694568">
    <property type="component" value="Unplaced"/>
</dbReference>
<name>A0A8D0CV09_SANLU</name>
<reference evidence="5" key="1">
    <citation type="submission" date="2025-08" db="UniProtKB">
        <authorList>
            <consortium name="Ensembl"/>
        </authorList>
    </citation>
    <scope>IDENTIFICATION</scope>
</reference>
<reference evidence="5" key="2">
    <citation type="submission" date="2025-09" db="UniProtKB">
        <authorList>
            <consortium name="Ensembl"/>
        </authorList>
    </citation>
    <scope>IDENTIFICATION</scope>
</reference>
<evidence type="ECO:0000256" key="2">
    <source>
        <dbReference type="ARBA" id="ARBA00022679"/>
    </source>
</evidence>
<protein>
    <submittedName>
        <fullName evidence="5">Uncharacterized protein</fullName>
    </submittedName>
</protein>
<dbReference type="GO" id="GO:0035657">
    <property type="term" value="C:eRF1 methyltransferase complex"/>
    <property type="evidence" value="ECO:0007669"/>
    <property type="project" value="TreeGrafter"/>
</dbReference>
<dbReference type="AlphaFoldDB" id="A0A8D0CV09"/>
<evidence type="ECO:0000256" key="1">
    <source>
        <dbReference type="ARBA" id="ARBA00022603"/>
    </source>
</evidence>
<keyword evidence="1" id="KW-0489">Methyltransferase</keyword>
<dbReference type="GO" id="GO:0008757">
    <property type="term" value="F:S-adenosylmethionine-dependent methyltransferase activity"/>
    <property type="evidence" value="ECO:0007669"/>
    <property type="project" value="TreeGrafter"/>
</dbReference>
<proteinExistence type="predicted"/>
<evidence type="ECO:0000256" key="4">
    <source>
        <dbReference type="SAM" id="Phobius"/>
    </source>
</evidence>
<dbReference type="PANTHER" id="PTHR45875">
    <property type="entry name" value="METHYLTRANSFERASE N6AMT1"/>
    <property type="match status" value="1"/>
</dbReference>
<dbReference type="InterPro" id="IPR029063">
    <property type="entry name" value="SAM-dependent_MTases_sf"/>
</dbReference>
<dbReference type="InterPro" id="IPR052190">
    <property type="entry name" value="Euk-Arch_PrmC-MTase"/>
</dbReference>
<feature type="transmembrane region" description="Helical" evidence="4">
    <location>
        <begin position="114"/>
        <end position="135"/>
    </location>
</feature>
<accession>A0A8D0CV09</accession>
<keyword evidence="2" id="KW-0808">Transferase</keyword>
<organism evidence="5 6">
    <name type="scientific">Sander lucioperca</name>
    <name type="common">Pike-perch</name>
    <name type="synonym">Perca lucioperca</name>
    <dbReference type="NCBI Taxonomy" id="283035"/>
    <lineage>
        <taxon>Eukaryota</taxon>
        <taxon>Metazoa</taxon>
        <taxon>Chordata</taxon>
        <taxon>Craniata</taxon>
        <taxon>Vertebrata</taxon>
        <taxon>Euteleostomi</taxon>
        <taxon>Actinopterygii</taxon>
        <taxon>Neopterygii</taxon>
        <taxon>Teleostei</taxon>
        <taxon>Neoteleostei</taxon>
        <taxon>Acanthomorphata</taxon>
        <taxon>Eupercaria</taxon>
        <taxon>Perciformes</taxon>
        <taxon>Percoidei</taxon>
        <taxon>Percidae</taxon>
        <taxon>Luciopercinae</taxon>
        <taxon>Sander</taxon>
    </lineage>
</organism>
<evidence type="ECO:0000313" key="6">
    <source>
        <dbReference type="Proteomes" id="UP000694568"/>
    </source>
</evidence>
<dbReference type="PANTHER" id="PTHR45875:SF1">
    <property type="entry name" value="METHYLTRANSFERASE N6AMT1"/>
    <property type="match status" value="1"/>
</dbReference>
<sequence length="146" mass="15916">SSGKSDSTVYWHAGRGGFREVYEPAEDSFLLVDSLEKDADSPCVCLEKASGSGVLSAFLASVVGPSALYLLPIQLTCTAKTAPCNNVSLQPVNTSHVRYLHGSSAILFQKLDRLFYLITTFLLPNLHLMFTLCACREISLNGKRKD</sequence>
<keyword evidence="4" id="KW-1133">Transmembrane helix</keyword>
<dbReference type="Ensembl" id="ENSSLUT00000018217.1">
    <property type="protein sequence ID" value="ENSSLUP00000017648.1"/>
    <property type="gene ID" value="ENSSLUG00000008250.1"/>
</dbReference>
<keyword evidence="6" id="KW-1185">Reference proteome</keyword>
<dbReference type="GO" id="GO:0032259">
    <property type="term" value="P:methylation"/>
    <property type="evidence" value="ECO:0007669"/>
    <property type="project" value="UniProtKB-KW"/>
</dbReference>
<dbReference type="GeneTree" id="ENSGT01010000228709"/>
<dbReference type="Gene3D" id="3.40.50.150">
    <property type="entry name" value="Vaccinia Virus protein VP39"/>
    <property type="match status" value="1"/>
</dbReference>
<keyword evidence="3" id="KW-0949">S-adenosyl-L-methionine</keyword>
<keyword evidence="4" id="KW-0472">Membrane</keyword>
<evidence type="ECO:0000313" key="5">
    <source>
        <dbReference type="Ensembl" id="ENSSLUP00000017648.1"/>
    </source>
</evidence>
<dbReference type="GO" id="GO:0008276">
    <property type="term" value="F:protein methyltransferase activity"/>
    <property type="evidence" value="ECO:0007669"/>
    <property type="project" value="TreeGrafter"/>
</dbReference>
<evidence type="ECO:0000256" key="3">
    <source>
        <dbReference type="ARBA" id="ARBA00022691"/>
    </source>
</evidence>
<keyword evidence="4" id="KW-0812">Transmembrane</keyword>